<keyword evidence="1" id="KW-1133">Transmembrane helix</keyword>
<accession>A0A0B2B481</accession>
<evidence type="ECO:0000256" key="1">
    <source>
        <dbReference type="SAM" id="Phobius"/>
    </source>
</evidence>
<feature type="transmembrane region" description="Helical" evidence="1">
    <location>
        <begin position="117"/>
        <end position="138"/>
    </location>
</feature>
<organism evidence="2 3">
    <name type="scientific">Mumia flava</name>
    <dbReference type="NCBI Taxonomy" id="1348852"/>
    <lineage>
        <taxon>Bacteria</taxon>
        <taxon>Bacillati</taxon>
        <taxon>Actinomycetota</taxon>
        <taxon>Actinomycetes</taxon>
        <taxon>Propionibacteriales</taxon>
        <taxon>Nocardioidaceae</taxon>
        <taxon>Mumia</taxon>
    </lineage>
</organism>
<protein>
    <recommendedName>
        <fullName evidence="4">Integral membrane protein</fullName>
    </recommendedName>
</protein>
<keyword evidence="1" id="KW-0472">Membrane</keyword>
<dbReference type="RefSeq" id="WP_039361827.1">
    <property type="nucleotide sequence ID" value="NZ_PGEZ01000002.1"/>
</dbReference>
<comment type="caution">
    <text evidence="2">The sequence shown here is derived from an EMBL/GenBank/DDBJ whole genome shotgun (WGS) entry which is preliminary data.</text>
</comment>
<gene>
    <name evidence="2" type="ORF">CLV56_2908</name>
</gene>
<evidence type="ECO:0000313" key="3">
    <source>
        <dbReference type="Proteomes" id="UP000230842"/>
    </source>
</evidence>
<dbReference type="OrthoDB" id="25997at2"/>
<feature type="transmembrane region" description="Helical" evidence="1">
    <location>
        <begin position="26"/>
        <end position="48"/>
    </location>
</feature>
<keyword evidence="3" id="KW-1185">Reference proteome</keyword>
<keyword evidence="1" id="KW-0812">Transmembrane</keyword>
<dbReference type="EMBL" id="PGEZ01000002">
    <property type="protein sequence ID" value="PJJ53419.1"/>
    <property type="molecule type" value="Genomic_DNA"/>
</dbReference>
<name>A0A0B2B481_9ACTN</name>
<dbReference type="AlphaFoldDB" id="A0A0B2B481"/>
<evidence type="ECO:0008006" key="4">
    <source>
        <dbReference type="Google" id="ProtNLM"/>
    </source>
</evidence>
<evidence type="ECO:0000313" key="2">
    <source>
        <dbReference type="EMBL" id="PJJ53419.1"/>
    </source>
</evidence>
<dbReference type="Proteomes" id="UP000230842">
    <property type="component" value="Unassembled WGS sequence"/>
</dbReference>
<feature type="transmembrane region" description="Helical" evidence="1">
    <location>
        <begin position="87"/>
        <end position="105"/>
    </location>
</feature>
<feature type="transmembrane region" description="Helical" evidence="1">
    <location>
        <begin position="54"/>
        <end position="75"/>
    </location>
</feature>
<proteinExistence type="predicted"/>
<reference evidence="2 3" key="1">
    <citation type="submission" date="2017-11" db="EMBL/GenBank/DDBJ databases">
        <title>Genomic Encyclopedia of Archaeal and Bacterial Type Strains, Phase II (KMG-II): From Individual Species to Whole Genera.</title>
        <authorList>
            <person name="Goeker M."/>
        </authorList>
    </citation>
    <scope>NUCLEOTIDE SEQUENCE [LARGE SCALE GENOMIC DNA]</scope>
    <source>
        <strain evidence="2 3">DSM 27763</strain>
    </source>
</reference>
<sequence>MSEESGGASGAAPGRGQHTASGFGRVLVAVYAVFALSATARSVVQLALEFDDAPVAYLLSAFAALVYVVATVALVKGGPRWTRVATIAISVELVGVLAVGTLTVIDPELFPDATVWSAFGQGYGYVPLILPVVGLWWVRRHRGGSGATASR</sequence>